<dbReference type="GO" id="GO:0032259">
    <property type="term" value="P:methylation"/>
    <property type="evidence" value="ECO:0007669"/>
    <property type="project" value="UniProtKB-KW"/>
</dbReference>
<dbReference type="SMART" id="SM00490">
    <property type="entry name" value="HELICc"/>
    <property type="match status" value="1"/>
</dbReference>
<dbReference type="SUPFAM" id="SSF53335">
    <property type="entry name" value="S-adenosyl-L-methionine-dependent methyltransferases"/>
    <property type="match status" value="1"/>
</dbReference>
<dbReference type="InterPro" id="IPR029063">
    <property type="entry name" value="SAM-dependent_MTases_sf"/>
</dbReference>
<dbReference type="Pfam" id="PF04851">
    <property type="entry name" value="ResIII"/>
    <property type="match status" value="1"/>
</dbReference>
<feature type="region of interest" description="Disordered" evidence="2">
    <location>
        <begin position="284"/>
        <end position="447"/>
    </location>
</feature>
<evidence type="ECO:0000256" key="2">
    <source>
        <dbReference type="SAM" id="MobiDB-lite"/>
    </source>
</evidence>
<accession>A0A1M5YG30</accession>
<dbReference type="SUPFAM" id="SSF52540">
    <property type="entry name" value="P-loop containing nucleoside triphosphate hydrolases"/>
    <property type="match status" value="2"/>
</dbReference>
<keyword evidence="5" id="KW-1185">Reference proteome</keyword>
<feature type="compositionally biased region" description="Polar residues" evidence="2">
    <location>
        <begin position="312"/>
        <end position="328"/>
    </location>
</feature>
<dbReference type="Pfam" id="PF00271">
    <property type="entry name" value="Helicase_C"/>
    <property type="match status" value="1"/>
</dbReference>
<feature type="domain" description="Helicase C-terminal" evidence="3">
    <location>
        <begin position="2029"/>
        <end position="2185"/>
    </location>
</feature>
<keyword evidence="4" id="KW-0489">Methyltransferase</keyword>
<evidence type="ECO:0000313" key="5">
    <source>
        <dbReference type="Proteomes" id="UP000184389"/>
    </source>
</evidence>
<dbReference type="SMART" id="SM00487">
    <property type="entry name" value="DEXDc"/>
    <property type="match status" value="1"/>
</dbReference>
<proteinExistence type="predicted"/>
<dbReference type="GO" id="GO:0005524">
    <property type="term" value="F:ATP binding"/>
    <property type="evidence" value="ECO:0007669"/>
    <property type="project" value="InterPro"/>
</dbReference>
<dbReference type="Proteomes" id="UP000184389">
    <property type="component" value="Unassembled WGS sequence"/>
</dbReference>
<feature type="coiled-coil region" evidence="1">
    <location>
        <begin position="1738"/>
        <end position="1785"/>
    </location>
</feature>
<keyword evidence="4" id="KW-0808">Transferase</keyword>
<dbReference type="InterPro" id="IPR001650">
    <property type="entry name" value="Helicase_C-like"/>
</dbReference>
<name>A0A1M5YG30_9FIRM</name>
<dbReference type="GO" id="GO:0003677">
    <property type="term" value="F:DNA binding"/>
    <property type="evidence" value="ECO:0007669"/>
    <property type="project" value="InterPro"/>
</dbReference>
<gene>
    <name evidence="4" type="ORF">SAMN02745180_02179</name>
</gene>
<sequence length="2614" mass="299150">MAKIYNIQNLLMDKAKEIVNSSNDWFQFMNSATYTYKYPFEDQILIYAQRPDARACATMEFWNKRFHRWVNKGAKGIPLIDYNSGGYLKLRYVFDISDTHTTRYTVQDVSLWEFNKEKHGEAILNLENSFNISSDDALVENSNLESRIYEIAQRLTNLRLQDVLYDIESYCNDSLMEELDEYNTKVITRDILSKSVAYMTMKRMDLNPMEYFEANDFMEVINFNTFDMISILGNYTSQMVGEIITELTREINKLELQNKIRQENVRNILPKDISLSYSMSEGKRSVKIENRGSEGERIEGGKGHGRDENDKWSSIPSGGRDLQSSSEGIQFRKDGRNIQDGRGIPSSQPGIETGESSTRQVWKDEGELLKGTQEDLLHKSKDPRTIDESLTRSGEGSTEDIGDRDSKISKNVGRNRGIESSGSDEVGRDDEQYKGINRRDNSEGDNILLGKDNQYELSLFPTEEKQKEIIEKAVEEKTTAFSISQKNIDDVLTKGTGFQHGKYRVVDFFKGNPTENQVIEFLKTEYGIGGWSNPERGDFISSSKHDGKGIELIKGNILEPDIAIHLSWGKVAKRIRELIDMDRYLNQKEKEELKEYHEEVNDKISNEISQELSIEGFNIEDNKVLNYELGATIYIGANEYSLIAFQGNNVVLRDVQYPLLTETMSKVEFERKARENPLNNHLFSNIELTKIEPIEIEGIDENINGITRLTPYQASQLINGRLPEEYANESGKYFTLDGDKWVGLDYSESEGFVEEFDSKEECLRWLEGEPERIYEGMNIEIGERSYIIDEIKDDSVSLRDITFSENIGFPIFRNENKNFILSVLDENENIKSIEDKDMPLQEKVNFKITNDELGIAGAKTKFQWNIEAIKTLKKIEAKNRLATPEEQEILSRYVGWGGLSQAFDIDNKSWTKEYLSLKGLLTRSEYASARESTLNAHYTSPIIIKAMYKAMGNMGFKTGNILEPSCGIGNFFGLLPESMNNSRLYGVELDDLTGRIAKQLYQSSNITIGGYENTNLPDSFFDMAIGNVPFGQYKVADKRYDKNNFLIHDYFFAKTIDKVRPGGIIAFITSKGTMDKEGEQVRRYIAQRAELLGVIRLPNNAFKGNAGTEVTSDIIFLQKRDRIIDLEPDWVHIGEDKNGIRMNQYFINNPEMVLGEMIMETTQYGLDSACKPMEGANLEERLNEAIKYIQGHFEEIEISEEVLIDEGAIIPADPNVRNFSFTIADGEVYFRENSQMIRQDLKETELDRLKGMVGLRDITRRLIESQAEDYGDTEIKSIQLELNQQYDSFVKKFGRLNSKENAKIFDEDSSYALLCSLEIIGNNQEFQRKADIFTKRTIRKHVVVTEVDTPSEALALSISEKAKVDLDYMEELTGLSKQDIVKDLEGIIFRNPDKSIGLDIEKGVYETADEYLSGNVREKLASIERISSLGDEFAKYYEINRKALIEAQPKDLTASEITVRLGATWIPTKDIEKFMFETFETPGYNKWDINVRFSPYTANWNIEGKSIDKDNVRANMTYGTKRMNAYRILEETLNLKDVRVLDKITDSDGVERTVINKKETMLAQQKQEAIKQAFVDWVWKEPSRRDRLTKLYNEKFNSIRPREYDGSHLVFPGMNPNIELREHQRNAIAHTLYGGNTLLAHCVGAGKTFEMVASAMESKRLGLCHKSLFVVPNHLTEQWGNEFMQLYPSANILVATKKDFEPKNRKKFCGRIATGDYDAVIIGHSQFERIPMSMERQKLEMERQINEITDGIAELKENRGDKFSIKQLEKTKKSLKVKLQKLNDQSRKDDVVNFEELGIDRLFVDEAHSYKNLFLYTKMRNVAGIGQSEAQKSSDMFMKCRYMDEITGGKGVIFATGTPISNSMTELYTMQRYLQFNTLKEQGLHHFDAWASTFGETVTAIELAPEGTGYRPKTRFAKFYNLPELMSMFKEVADIKTADMLNLPVPEAGFSTIVVEPSEHQKEMVASLSERAEIVRARGVDPSIDNMLKITNDGRKLALDQRLINENLPPDDNGKVAICADKVFKIWEDTKDKSLAQLIFCDMSTPKGDGSFNVYDDIKNKLIDKGVPREEIAFIHDAKNEKQKDELFTKVRSGEIRVLVGSTQKMGSGTNAQNKLIALHDLDCPWKPADLEQRMGRIVRQGNENEKVQIFRYVTENSFDAYLFQLVENKQKFISQIMTSKSPVRSAEDVDESALSYAEIKALATGNPLIKEKMDLDVQVSKLKMLNASYLSEKYTLEDNILKLYPSKIKVLSGRIEGYEKDIAHLKGNTISSHKDRKKFTPMKIGEQLYMEKEDAGKALLEVCKTLKSSEPKVIGSYRGFKMELSFDSFSHEFKLALKNSLNHSTTLGSDVHGNIIRIDNLLDGMKDKLEDTKEQLSNVQIQLQNAKSELSKPFAYEQELKEKQTRLAELDSILNIEEKEGNRDKEIMASELDIAKELIMEFIAEEYDEELRPFDYTDLEHIGIACTTTEDGKHEIQAEINLKNYSVDRYIDGQLVNSEKYQSLHDFVEYELRFLDFSNLVYIEEDMEKFIDPLDLDKDNDGVIDHYDADERDSNVSTYGELDERENKRADSENTQESNAERKSLLEDLKAKKEVIANKNGNCIGRGIAKIEL</sequence>
<feature type="region of interest" description="Disordered" evidence="2">
    <location>
        <begin position="2546"/>
        <end position="2582"/>
    </location>
</feature>
<dbReference type="InterPro" id="IPR014001">
    <property type="entry name" value="Helicase_ATP-bd"/>
</dbReference>
<dbReference type="PROSITE" id="PS51194">
    <property type="entry name" value="HELICASE_CTER"/>
    <property type="match status" value="1"/>
</dbReference>
<keyword evidence="1" id="KW-0175">Coiled coil</keyword>
<feature type="compositionally biased region" description="Basic and acidic residues" evidence="2">
    <location>
        <begin position="361"/>
        <end position="390"/>
    </location>
</feature>
<evidence type="ECO:0000256" key="1">
    <source>
        <dbReference type="SAM" id="Coils"/>
    </source>
</evidence>
<feature type="compositionally biased region" description="Polar residues" evidence="2">
    <location>
        <begin position="345"/>
        <end position="360"/>
    </location>
</feature>
<dbReference type="Gene3D" id="3.40.50.150">
    <property type="entry name" value="Vaccinia Virus protein VP39"/>
    <property type="match status" value="1"/>
</dbReference>
<dbReference type="GO" id="GO:0016787">
    <property type="term" value="F:hydrolase activity"/>
    <property type="evidence" value="ECO:0007669"/>
    <property type="project" value="InterPro"/>
</dbReference>
<dbReference type="PANTHER" id="PTHR41313">
    <property type="entry name" value="ADENINE-SPECIFIC METHYLTRANSFERASE"/>
    <property type="match status" value="1"/>
</dbReference>
<feature type="compositionally biased region" description="Basic and acidic residues" evidence="2">
    <location>
        <begin position="425"/>
        <end position="442"/>
    </location>
</feature>
<dbReference type="STRING" id="1123281.SAMN02745180_02179"/>
<dbReference type="Gene3D" id="3.40.50.300">
    <property type="entry name" value="P-loop containing nucleotide triphosphate hydrolases"/>
    <property type="match status" value="2"/>
</dbReference>
<dbReference type="EMBL" id="FQXR01000011">
    <property type="protein sequence ID" value="SHI10995.1"/>
    <property type="molecule type" value="Genomic_DNA"/>
</dbReference>
<protein>
    <submittedName>
        <fullName evidence="4">Adenine-specific DNA methylase, N12 class</fullName>
    </submittedName>
</protein>
<feature type="compositionally biased region" description="Basic and acidic residues" evidence="2">
    <location>
        <begin position="330"/>
        <end position="339"/>
    </location>
</feature>
<feature type="coiled-coil region" evidence="1">
    <location>
        <begin position="2356"/>
        <end position="2421"/>
    </location>
</feature>
<dbReference type="InterPro" id="IPR006935">
    <property type="entry name" value="Helicase/UvrB_N"/>
</dbReference>
<dbReference type="GO" id="GO:0008168">
    <property type="term" value="F:methyltransferase activity"/>
    <property type="evidence" value="ECO:0007669"/>
    <property type="project" value="UniProtKB-KW"/>
</dbReference>
<evidence type="ECO:0000313" key="4">
    <source>
        <dbReference type="EMBL" id="SHI10995.1"/>
    </source>
</evidence>
<organism evidence="4 5">
    <name type="scientific">Sporanaerobacter acetigenes DSM 13106</name>
    <dbReference type="NCBI Taxonomy" id="1123281"/>
    <lineage>
        <taxon>Bacteria</taxon>
        <taxon>Bacillati</taxon>
        <taxon>Bacillota</taxon>
        <taxon>Tissierellia</taxon>
        <taxon>Tissierellales</taxon>
        <taxon>Sporanaerobacteraceae</taxon>
        <taxon>Sporanaerobacter</taxon>
    </lineage>
</organism>
<dbReference type="InterPro" id="IPR027417">
    <property type="entry name" value="P-loop_NTPase"/>
</dbReference>
<feature type="compositionally biased region" description="Basic and acidic residues" evidence="2">
    <location>
        <begin position="2546"/>
        <end position="2555"/>
    </location>
</feature>
<reference evidence="4 5" key="1">
    <citation type="submission" date="2016-11" db="EMBL/GenBank/DDBJ databases">
        <authorList>
            <person name="Jaros S."/>
            <person name="Januszkiewicz K."/>
            <person name="Wedrychowicz H."/>
        </authorList>
    </citation>
    <scope>NUCLEOTIDE SEQUENCE [LARGE SCALE GENOMIC DNA]</scope>
    <source>
        <strain evidence="4 5">DSM 13106</strain>
    </source>
</reference>
<feature type="compositionally biased region" description="Basic and acidic residues" evidence="2">
    <location>
        <begin position="284"/>
        <end position="311"/>
    </location>
</feature>
<dbReference type="PANTHER" id="PTHR41313:SF1">
    <property type="entry name" value="DNA METHYLASE ADENINE-SPECIFIC DOMAIN-CONTAINING PROTEIN"/>
    <property type="match status" value="1"/>
</dbReference>
<evidence type="ECO:0000259" key="3">
    <source>
        <dbReference type="PROSITE" id="PS51194"/>
    </source>
</evidence>
<dbReference type="InterPro" id="IPR052933">
    <property type="entry name" value="DNA_Protect_Modify"/>
</dbReference>